<dbReference type="RefSeq" id="WP_102112045.1">
    <property type="nucleotide sequence ID" value="NZ_BMGN01000002.1"/>
</dbReference>
<dbReference type="InterPro" id="IPR006311">
    <property type="entry name" value="TAT_signal"/>
</dbReference>
<proteinExistence type="predicted"/>
<evidence type="ECO:0000313" key="1">
    <source>
        <dbReference type="EMBL" id="AUN30355.1"/>
    </source>
</evidence>
<dbReference type="KEGG" id="ncb:C0V82_09020"/>
<dbReference type="PROSITE" id="PS51318">
    <property type="entry name" value="TAT"/>
    <property type="match status" value="1"/>
</dbReference>
<dbReference type="OrthoDB" id="9814791at2"/>
<accession>A0A2K9NDU6</accession>
<reference evidence="1 2" key="1">
    <citation type="submission" date="2017-12" db="EMBL/GenBank/DDBJ databases">
        <title>Genomes of bacteria within cyanobacterial aggregates.</title>
        <authorList>
            <person name="Cai H."/>
        </authorList>
    </citation>
    <scope>NUCLEOTIDE SEQUENCE [LARGE SCALE GENOMIC DNA]</scope>
    <source>
        <strain evidence="1 2">TH16</strain>
    </source>
</reference>
<gene>
    <name evidence="1" type="ORF">C0V82_09020</name>
</gene>
<name>A0A2K9NDU6_9PROT</name>
<dbReference type="Proteomes" id="UP000234752">
    <property type="component" value="Chromosome eg_1"/>
</dbReference>
<dbReference type="EMBL" id="CP025611">
    <property type="protein sequence ID" value="AUN30355.1"/>
    <property type="molecule type" value="Genomic_DNA"/>
</dbReference>
<sequence>MTDETGAIARRPVLQSALGLAVGIATAALPAAAAEPAEGRPGDFNFLAGEWRISHRRLKPETGEWDEFTGEATCWTILNGTGSIEELRIPARNFAGAGIRLFEAERKLWSDFWVNAKSGVLTTPGLTGFFRNGEGVFEADEMDGDQPIKVRGTWDRITPNGHRWYQTVSRDGGKTWDANWFMDWTRK</sequence>
<organism evidence="1 2">
    <name type="scientific">Niveispirillum cyanobacteriorum</name>
    <dbReference type="NCBI Taxonomy" id="1612173"/>
    <lineage>
        <taxon>Bacteria</taxon>
        <taxon>Pseudomonadati</taxon>
        <taxon>Pseudomonadota</taxon>
        <taxon>Alphaproteobacteria</taxon>
        <taxon>Rhodospirillales</taxon>
        <taxon>Azospirillaceae</taxon>
        <taxon>Niveispirillum</taxon>
    </lineage>
</organism>
<evidence type="ECO:0000313" key="2">
    <source>
        <dbReference type="Proteomes" id="UP000234752"/>
    </source>
</evidence>
<protein>
    <submittedName>
        <fullName evidence="1">Uncharacterized protein</fullName>
    </submittedName>
</protein>
<dbReference type="AlphaFoldDB" id="A0A2K9NDU6"/>
<keyword evidence="2" id="KW-1185">Reference proteome</keyword>